<dbReference type="Pfam" id="PF14868">
    <property type="entry name" value="DUF4487"/>
    <property type="match status" value="1"/>
</dbReference>
<gene>
    <name evidence="1" type="ORF">HS088_TW14G00820</name>
</gene>
<dbReference type="Proteomes" id="UP000593562">
    <property type="component" value="Unassembled WGS sequence"/>
</dbReference>
<organism evidence="1 2">
    <name type="scientific">Tripterygium wilfordii</name>
    <name type="common">Thunder God vine</name>
    <dbReference type="NCBI Taxonomy" id="458696"/>
    <lineage>
        <taxon>Eukaryota</taxon>
        <taxon>Viridiplantae</taxon>
        <taxon>Streptophyta</taxon>
        <taxon>Embryophyta</taxon>
        <taxon>Tracheophyta</taxon>
        <taxon>Spermatophyta</taxon>
        <taxon>Magnoliopsida</taxon>
        <taxon>eudicotyledons</taxon>
        <taxon>Gunneridae</taxon>
        <taxon>Pentapetalae</taxon>
        <taxon>rosids</taxon>
        <taxon>fabids</taxon>
        <taxon>Celastrales</taxon>
        <taxon>Celastraceae</taxon>
        <taxon>Tripterygium</taxon>
    </lineage>
</organism>
<sequence>MWCGKHLKMTLMSSEESQEEEHCNLFFQLLLDLLSLAAATIFSLSKYPVQGDIVERFILEQINFTKDVISETKRISSFGSEVIKVVQAVLDGVIRLCKEYCQAVNWSLCDAKLGKGEDNVGCEEANLTHHVINLTKGTIEKLCELGVIAARDGGSLVTILNVSWKGVVSLLQLGEGALAVKVNIADIIVALISLINEPLRCAAEAWSSPLKEIISVTEARRTFLPVKFYLVNAVKICSLNPFQAYQVYKEINLCVLTISTFRILLSHDQMLKSAIEVFAELLEKTSLDILSSILNSQQIKQELKFELLECLFSNECCSTSIHVKPGRNYTGSSMNEVLFIGSENMSGARILMLGRVALFLSFLRYSMDFEDDVKGWITRKLGWLFDILIEEEIYSSILVMKIPVLHNSGKAVECDWQPMLSALLLALKTFMIVATSTFAWLELEAFLLENLFHPHFLCWEIVMELWCFLFRHAEINLMRDILDKFCSLMTLVASESFVLPSSLLRKMARSICMLLNNGTPTMVDFVYNYVVGNDRSQLSSGMFVALLFEGFPLNSLSEDIRSVAKHKIIKEYIGFIDIFDDKLLSTCDSEFVAVPVFAVSASLQSMQDSTSVIGLKTLKFLVVIIRNYRSFPEKPMKDVYYKLFSEMLVIASNMKDLYSCEEMEEVILELHNIFISGPAASDIQLYQCKPYLSRFMEGFGHMEMSETDNCAESRAVWELYHMLFRERNWALVHLAIASFGYFAARTSCNQLWRFVPSDAALSYDLVLGNEANEELFMSELKAFLEKEVALLSVTPSSEQLGWLAKESLVLKEMVQKITNIYSETTRYEGMEIDAVNKSNKRQKLPDGISKGMEMLQSGIKVIGEGVSQWQKNCFESSELQEFLTHFSHLEDVITQFVGLTGNS</sequence>
<evidence type="ECO:0000313" key="1">
    <source>
        <dbReference type="EMBL" id="KAF5736670.1"/>
    </source>
</evidence>
<dbReference type="FunCoup" id="A0A7J7CRG1">
    <property type="interactions" value="921"/>
</dbReference>
<dbReference type="EMBL" id="JAAARO010000014">
    <property type="protein sequence ID" value="KAF5736670.1"/>
    <property type="molecule type" value="Genomic_DNA"/>
</dbReference>
<dbReference type="AlphaFoldDB" id="A0A7J7CRG1"/>
<dbReference type="InParanoid" id="A0A7J7CRG1"/>
<accession>A0A7J7CRG1</accession>
<dbReference type="InterPro" id="IPR027902">
    <property type="entry name" value="DUF4487"/>
</dbReference>
<evidence type="ECO:0000313" key="2">
    <source>
        <dbReference type="Proteomes" id="UP000593562"/>
    </source>
</evidence>
<reference evidence="1 2" key="1">
    <citation type="journal article" date="2020" name="Nat. Commun.">
        <title>Genome of Tripterygium wilfordii and identification of cytochrome P450 involved in triptolide biosynthesis.</title>
        <authorList>
            <person name="Tu L."/>
            <person name="Su P."/>
            <person name="Zhang Z."/>
            <person name="Gao L."/>
            <person name="Wang J."/>
            <person name="Hu T."/>
            <person name="Zhou J."/>
            <person name="Zhang Y."/>
            <person name="Zhao Y."/>
            <person name="Liu Y."/>
            <person name="Song Y."/>
            <person name="Tong Y."/>
            <person name="Lu Y."/>
            <person name="Yang J."/>
            <person name="Xu C."/>
            <person name="Jia M."/>
            <person name="Peters R.J."/>
            <person name="Huang L."/>
            <person name="Gao W."/>
        </authorList>
    </citation>
    <scope>NUCLEOTIDE SEQUENCE [LARGE SCALE GENOMIC DNA]</scope>
    <source>
        <strain evidence="2">cv. XIE 37</strain>
        <tissue evidence="1">Leaf</tissue>
    </source>
</reference>
<protein>
    <submittedName>
        <fullName evidence="1">Uncharacterized protein</fullName>
    </submittedName>
</protein>
<name>A0A7J7CRG1_TRIWF</name>
<dbReference type="PANTHER" id="PTHR36702:SF1">
    <property type="entry name" value="HOLLIDAY JUNCTION RESOLVASE"/>
    <property type="match status" value="1"/>
</dbReference>
<keyword evidence="2" id="KW-1185">Reference proteome</keyword>
<dbReference type="PANTHER" id="PTHR36702">
    <property type="entry name" value="HOLLIDAY JUNCTION RESOLVASE"/>
    <property type="match status" value="1"/>
</dbReference>
<comment type="caution">
    <text evidence="1">The sequence shown here is derived from an EMBL/GenBank/DDBJ whole genome shotgun (WGS) entry which is preliminary data.</text>
</comment>
<proteinExistence type="predicted"/>